<feature type="transmembrane region" description="Helical" evidence="7">
    <location>
        <begin position="157"/>
        <end position="182"/>
    </location>
</feature>
<evidence type="ECO:0000256" key="4">
    <source>
        <dbReference type="ARBA" id="ARBA00022989"/>
    </source>
</evidence>
<gene>
    <name evidence="8" type="ORF">SAMN02983003_3960</name>
</gene>
<dbReference type="Pfam" id="PF00230">
    <property type="entry name" value="MIP"/>
    <property type="match status" value="1"/>
</dbReference>
<evidence type="ECO:0000256" key="5">
    <source>
        <dbReference type="ARBA" id="ARBA00023136"/>
    </source>
</evidence>
<dbReference type="Gene3D" id="1.20.1080.10">
    <property type="entry name" value="Glycerol uptake facilitator protein"/>
    <property type="match status" value="1"/>
</dbReference>
<accession>A0A1K2I2Z9</accession>
<dbReference type="STRING" id="665118.SAMN02983003_3960"/>
<evidence type="ECO:0000256" key="6">
    <source>
        <dbReference type="RuleBase" id="RU000477"/>
    </source>
</evidence>
<dbReference type="InterPro" id="IPR000425">
    <property type="entry name" value="MIP"/>
</dbReference>
<keyword evidence="9" id="KW-1185">Reference proteome</keyword>
<dbReference type="RefSeq" id="WP_072346735.1">
    <property type="nucleotide sequence ID" value="NZ_FPKU01000004.1"/>
</dbReference>
<keyword evidence="5 7" id="KW-0472">Membrane</keyword>
<dbReference type="GO" id="GO:0005886">
    <property type="term" value="C:plasma membrane"/>
    <property type="evidence" value="ECO:0007669"/>
    <property type="project" value="TreeGrafter"/>
</dbReference>
<dbReference type="PRINTS" id="PR00783">
    <property type="entry name" value="MINTRINSICP"/>
</dbReference>
<dbReference type="PANTHER" id="PTHR19139">
    <property type="entry name" value="AQUAPORIN TRANSPORTER"/>
    <property type="match status" value="1"/>
</dbReference>
<dbReference type="InterPro" id="IPR023271">
    <property type="entry name" value="Aquaporin-like"/>
</dbReference>
<feature type="transmembrane region" description="Helical" evidence="7">
    <location>
        <begin position="7"/>
        <end position="27"/>
    </location>
</feature>
<evidence type="ECO:0000313" key="8">
    <source>
        <dbReference type="EMBL" id="SFZ86766.1"/>
    </source>
</evidence>
<protein>
    <submittedName>
        <fullName evidence="8">Aquaporin Z</fullName>
    </submittedName>
</protein>
<keyword evidence="4 7" id="KW-1133">Transmembrane helix</keyword>
<feature type="transmembrane region" description="Helical" evidence="7">
    <location>
        <begin position="127"/>
        <end position="150"/>
    </location>
</feature>
<keyword evidence="6" id="KW-0813">Transport</keyword>
<comment type="similarity">
    <text evidence="2 6">Belongs to the MIP/aquaporin (TC 1.A.8) family.</text>
</comment>
<name>A0A1K2I2Z9_9HYPH</name>
<dbReference type="OrthoDB" id="9807293at2"/>
<dbReference type="InterPro" id="IPR034294">
    <property type="entry name" value="Aquaporin_transptr"/>
</dbReference>
<comment type="subcellular location">
    <subcellularLocation>
        <location evidence="1">Membrane</location>
        <topology evidence="1">Multi-pass membrane protein</topology>
    </subcellularLocation>
</comment>
<evidence type="ECO:0000256" key="7">
    <source>
        <dbReference type="SAM" id="Phobius"/>
    </source>
</evidence>
<organism evidence="8 9">
    <name type="scientific">Devosia enhydra</name>
    <dbReference type="NCBI Taxonomy" id="665118"/>
    <lineage>
        <taxon>Bacteria</taxon>
        <taxon>Pseudomonadati</taxon>
        <taxon>Pseudomonadota</taxon>
        <taxon>Alphaproteobacteria</taxon>
        <taxon>Hyphomicrobiales</taxon>
        <taxon>Devosiaceae</taxon>
        <taxon>Devosia</taxon>
    </lineage>
</organism>
<dbReference type="SUPFAM" id="SSF81338">
    <property type="entry name" value="Aquaporin-like"/>
    <property type="match status" value="1"/>
</dbReference>
<evidence type="ECO:0000313" key="9">
    <source>
        <dbReference type="Proteomes" id="UP000183447"/>
    </source>
</evidence>
<reference evidence="8 9" key="1">
    <citation type="submission" date="2016-11" db="EMBL/GenBank/DDBJ databases">
        <authorList>
            <person name="Jaros S."/>
            <person name="Januszkiewicz K."/>
            <person name="Wedrychowicz H."/>
        </authorList>
    </citation>
    <scope>NUCLEOTIDE SEQUENCE [LARGE SCALE GENOMIC DNA]</scope>
    <source>
        <strain evidence="8 9">ATCC 23634</strain>
    </source>
</reference>
<feature type="transmembrane region" description="Helical" evidence="7">
    <location>
        <begin position="33"/>
        <end position="54"/>
    </location>
</feature>
<feature type="transmembrane region" description="Helical" evidence="7">
    <location>
        <begin position="202"/>
        <end position="224"/>
    </location>
</feature>
<dbReference type="AlphaFoldDB" id="A0A1K2I2Z9"/>
<proteinExistence type="inferred from homology"/>
<dbReference type="EMBL" id="FPKU01000004">
    <property type="protein sequence ID" value="SFZ86766.1"/>
    <property type="molecule type" value="Genomic_DNA"/>
</dbReference>
<dbReference type="GO" id="GO:0015250">
    <property type="term" value="F:water channel activity"/>
    <property type="evidence" value="ECO:0007669"/>
    <property type="project" value="TreeGrafter"/>
</dbReference>
<evidence type="ECO:0000256" key="1">
    <source>
        <dbReference type="ARBA" id="ARBA00004141"/>
    </source>
</evidence>
<sequence>MFRALLAEWLGSFFVIFIGLGAAVLTAPLPEIGIGYGGIALAFGLAQMSAMLALGQVSGGHFNPVLSLGATIGGHLPRNRLLPYWAAQSLGALAGAGTIYLIASGTPGFVAGGFAANGYGINSPGGYGLTSAVIAEMTGAAMLALVFLSACWRESRIAAPLAVGGALIAIHLVLLPVTGTGVNPARSLVAALFAQTEALGQVWIFLLAPLAGGALGAAIWRLLLRPEESPAGRRG</sequence>
<feature type="transmembrane region" description="Helical" evidence="7">
    <location>
        <begin position="90"/>
        <end position="115"/>
    </location>
</feature>
<dbReference type="Proteomes" id="UP000183447">
    <property type="component" value="Unassembled WGS sequence"/>
</dbReference>
<dbReference type="PANTHER" id="PTHR19139:SF199">
    <property type="entry name" value="MIP17260P"/>
    <property type="match status" value="1"/>
</dbReference>
<evidence type="ECO:0000256" key="2">
    <source>
        <dbReference type="ARBA" id="ARBA00006175"/>
    </source>
</evidence>
<keyword evidence="3 6" id="KW-0812">Transmembrane</keyword>
<evidence type="ECO:0000256" key="3">
    <source>
        <dbReference type="ARBA" id="ARBA00022692"/>
    </source>
</evidence>